<name>A0A402A801_9CHLR</name>
<dbReference type="Gene3D" id="3.20.20.150">
    <property type="entry name" value="Divalent-metal-dependent TIM barrel enzymes"/>
    <property type="match status" value="1"/>
</dbReference>
<dbReference type="InterPro" id="IPR036237">
    <property type="entry name" value="Xyl_isomerase-like_sf"/>
</dbReference>
<comment type="caution">
    <text evidence="5">The sequence shown here is derived from an EMBL/GenBank/DDBJ whole genome shotgun (WGS) entry which is preliminary data.</text>
</comment>
<dbReference type="EMBL" id="BIFR01000002">
    <property type="protein sequence ID" value="GCE15297.1"/>
    <property type="molecule type" value="Genomic_DNA"/>
</dbReference>
<keyword evidence="5" id="KW-0670">Pyruvate</keyword>
<accession>A0A402A801</accession>
<proteinExistence type="inferred from homology"/>
<keyword evidence="6" id="KW-1185">Reference proteome</keyword>
<dbReference type="SUPFAM" id="SSF51658">
    <property type="entry name" value="Xylose isomerase-like"/>
    <property type="match status" value="1"/>
</dbReference>
<comment type="similarity">
    <text evidence="2">Belongs to the hyi family.</text>
</comment>
<dbReference type="PANTHER" id="PTHR43489">
    <property type="entry name" value="ISOMERASE"/>
    <property type="match status" value="1"/>
</dbReference>
<feature type="active site" description="Proton donor/acceptor" evidence="3">
    <location>
        <position position="134"/>
    </location>
</feature>
<gene>
    <name evidence="5" type="ORF">KTT_51560</name>
</gene>
<evidence type="ECO:0000259" key="4">
    <source>
        <dbReference type="Pfam" id="PF01261"/>
    </source>
</evidence>
<dbReference type="RefSeq" id="WP_126582778.1">
    <property type="nucleotide sequence ID" value="NZ_BIFR01000002.1"/>
</dbReference>
<organism evidence="5 6">
    <name type="scientific">Tengunoibacter tsumagoiensis</name>
    <dbReference type="NCBI Taxonomy" id="2014871"/>
    <lineage>
        <taxon>Bacteria</taxon>
        <taxon>Bacillati</taxon>
        <taxon>Chloroflexota</taxon>
        <taxon>Ktedonobacteria</taxon>
        <taxon>Ktedonobacterales</taxon>
        <taxon>Dictyobacteraceae</taxon>
        <taxon>Tengunoibacter</taxon>
    </lineage>
</organism>
<keyword evidence="1 2" id="KW-0413">Isomerase</keyword>
<protein>
    <submittedName>
        <fullName evidence="5">Hydroxypyruvate isomerase</fullName>
    </submittedName>
</protein>
<feature type="domain" description="Xylose isomerase-like TIM barrel" evidence="4">
    <location>
        <begin position="25"/>
        <end position="235"/>
    </location>
</feature>
<reference evidence="6" key="1">
    <citation type="submission" date="2018-12" db="EMBL/GenBank/DDBJ databases">
        <title>Tengunoibacter tsumagoiensis gen. nov., sp. nov., Dictyobacter kobayashii sp. nov., D. alpinus sp. nov., and D. joshuensis sp. nov. and description of Dictyobacteraceae fam. nov. within the order Ktedonobacterales isolated from Tengu-no-mugimeshi.</title>
        <authorList>
            <person name="Wang C.M."/>
            <person name="Zheng Y."/>
            <person name="Sakai Y."/>
            <person name="Toyoda A."/>
            <person name="Minakuchi Y."/>
            <person name="Abe K."/>
            <person name="Yokota A."/>
            <person name="Yabe S."/>
        </authorList>
    </citation>
    <scope>NUCLEOTIDE SEQUENCE [LARGE SCALE GENOMIC DNA]</scope>
    <source>
        <strain evidence="6">Uno3</strain>
    </source>
</reference>
<dbReference type="InterPro" id="IPR050417">
    <property type="entry name" value="Sugar_Epim/Isomerase"/>
</dbReference>
<feature type="active site" description="Proton donor/acceptor" evidence="3">
    <location>
        <position position="233"/>
    </location>
</feature>
<dbReference type="PANTHER" id="PTHR43489:SF3">
    <property type="entry name" value="XYLOSE ISOMERASE DOMAIN PROTEIN TIM BARREL"/>
    <property type="match status" value="1"/>
</dbReference>
<evidence type="ECO:0000313" key="5">
    <source>
        <dbReference type="EMBL" id="GCE15297.1"/>
    </source>
</evidence>
<dbReference type="OrthoDB" id="9786584at2"/>
<evidence type="ECO:0000256" key="1">
    <source>
        <dbReference type="ARBA" id="ARBA00023235"/>
    </source>
</evidence>
<dbReference type="AlphaFoldDB" id="A0A402A801"/>
<dbReference type="PIRSF" id="PIRSF006241">
    <property type="entry name" value="HyI"/>
    <property type="match status" value="1"/>
</dbReference>
<dbReference type="InterPro" id="IPR026040">
    <property type="entry name" value="HyI-like"/>
</dbReference>
<evidence type="ECO:0000256" key="3">
    <source>
        <dbReference type="PIRSR" id="PIRSR006241-50"/>
    </source>
</evidence>
<evidence type="ECO:0000256" key="2">
    <source>
        <dbReference type="PIRNR" id="PIRNR006241"/>
    </source>
</evidence>
<evidence type="ECO:0000313" key="6">
    <source>
        <dbReference type="Proteomes" id="UP000287352"/>
    </source>
</evidence>
<dbReference type="Proteomes" id="UP000287352">
    <property type="component" value="Unassembled WGS sequence"/>
</dbReference>
<dbReference type="GO" id="GO:0016853">
    <property type="term" value="F:isomerase activity"/>
    <property type="evidence" value="ECO:0007669"/>
    <property type="project" value="UniProtKB-KW"/>
</dbReference>
<dbReference type="InterPro" id="IPR013022">
    <property type="entry name" value="Xyl_isomerase-like_TIM-brl"/>
</dbReference>
<dbReference type="Pfam" id="PF01261">
    <property type="entry name" value="AP_endonuc_2"/>
    <property type="match status" value="1"/>
</dbReference>
<sequence length="255" mass="29251">MSCIRQSFCWWSFAPRYDSPQQLLHAAREIGYEGVELIDQSLWPLAKECGLTIVSTNGDFLIEQGWNRREHHLQLEQKLREIVQLAEQWAIPNIIVFSGNRQGLDDRQGAEITAEGLARAARIAEDAGVTLILELLNSKIDHQDYQCDRSAWGIEVCKMVNSPRVKLLYDIYHMQIMEGDLIRTIQGNHEYFAHYHTAGNPGRHELNEDQEIQYPPIMRTLLQTGYQGFVGQEFIPQGDPLVGLKQAYDLCDVRL</sequence>